<comment type="caution">
    <text evidence="3">The sequence shown here is derived from an EMBL/GenBank/DDBJ whole genome shotgun (WGS) entry which is preliminary data.</text>
</comment>
<organism evidence="3 4">
    <name type="scientific">Kytococcus schroeteri</name>
    <dbReference type="NCBI Taxonomy" id="138300"/>
    <lineage>
        <taxon>Bacteria</taxon>
        <taxon>Bacillati</taxon>
        <taxon>Actinomycetota</taxon>
        <taxon>Actinomycetes</taxon>
        <taxon>Micrococcales</taxon>
        <taxon>Kytococcaceae</taxon>
        <taxon>Kytococcus</taxon>
    </lineage>
</organism>
<evidence type="ECO:0000256" key="2">
    <source>
        <dbReference type="HAMAP-Rule" id="MF_00048"/>
    </source>
</evidence>
<dbReference type="Gene3D" id="3.40.1350.10">
    <property type="match status" value="1"/>
</dbReference>
<dbReference type="RefSeq" id="WP_070705652.1">
    <property type="nucleotide sequence ID" value="NZ_JBHLVH010000004.1"/>
</dbReference>
<dbReference type="InterPro" id="IPR003509">
    <property type="entry name" value="UPF0102_YraN-like"/>
</dbReference>
<evidence type="ECO:0000313" key="4">
    <source>
        <dbReference type="Proteomes" id="UP000234206"/>
    </source>
</evidence>
<dbReference type="PANTHER" id="PTHR34039">
    <property type="entry name" value="UPF0102 PROTEIN YRAN"/>
    <property type="match status" value="1"/>
</dbReference>
<dbReference type="Pfam" id="PF02021">
    <property type="entry name" value="UPF0102"/>
    <property type="match status" value="1"/>
</dbReference>
<dbReference type="OrthoDB" id="9794876at2"/>
<dbReference type="InterPro" id="IPR011335">
    <property type="entry name" value="Restrct_endonuc-II-like"/>
</dbReference>
<comment type="similarity">
    <text evidence="1 2">Belongs to the UPF0102 family.</text>
</comment>
<dbReference type="AlphaFoldDB" id="A0A2I1PBJ9"/>
<protein>
    <recommendedName>
        <fullName evidence="2">UPF0102 protein CYJ76_05020</fullName>
    </recommendedName>
</protein>
<dbReference type="PANTHER" id="PTHR34039:SF1">
    <property type="entry name" value="UPF0102 PROTEIN YRAN"/>
    <property type="match status" value="1"/>
</dbReference>
<dbReference type="InterPro" id="IPR011856">
    <property type="entry name" value="tRNA_endonuc-like_dom_sf"/>
</dbReference>
<gene>
    <name evidence="3" type="ORF">CYJ76_05020</name>
</gene>
<accession>A0A2I1PBJ9</accession>
<proteinExistence type="inferred from homology"/>
<sequence>MTARRTALGRQGEDIAARWWEERGAELLDRNWRHGAHGEIDLVVAEGPRLVVCEVKTRSTAAFGEPVEMVSLAQRRRLRRLTAAWLQAHPGRWDEVRIDVLGVLAPPGGPVTVHHVPGAVS</sequence>
<evidence type="ECO:0000313" key="3">
    <source>
        <dbReference type="EMBL" id="PKZ42009.1"/>
    </source>
</evidence>
<dbReference type="SUPFAM" id="SSF52980">
    <property type="entry name" value="Restriction endonuclease-like"/>
    <property type="match status" value="1"/>
</dbReference>
<evidence type="ECO:0000256" key="1">
    <source>
        <dbReference type="ARBA" id="ARBA00006738"/>
    </source>
</evidence>
<dbReference type="HAMAP" id="MF_00048">
    <property type="entry name" value="UPF0102"/>
    <property type="match status" value="1"/>
</dbReference>
<dbReference type="GO" id="GO:0003676">
    <property type="term" value="F:nucleic acid binding"/>
    <property type="evidence" value="ECO:0007669"/>
    <property type="project" value="InterPro"/>
</dbReference>
<name>A0A2I1PBJ9_9MICO</name>
<keyword evidence="4" id="KW-1185">Reference proteome</keyword>
<dbReference type="Proteomes" id="UP000234206">
    <property type="component" value="Unassembled WGS sequence"/>
</dbReference>
<dbReference type="EMBL" id="PKIZ01000007">
    <property type="protein sequence ID" value="PKZ42009.1"/>
    <property type="molecule type" value="Genomic_DNA"/>
</dbReference>
<dbReference type="NCBIfam" id="NF009154">
    <property type="entry name" value="PRK12497.3-3"/>
    <property type="match status" value="1"/>
</dbReference>
<reference evidence="3 4" key="1">
    <citation type="submission" date="2017-12" db="EMBL/GenBank/DDBJ databases">
        <title>Phylogenetic diversity of female urinary microbiome.</title>
        <authorList>
            <person name="Thomas-White K."/>
            <person name="Wolfe A.J."/>
        </authorList>
    </citation>
    <scope>NUCLEOTIDE SEQUENCE [LARGE SCALE GENOMIC DNA]</scope>
    <source>
        <strain evidence="3 4">UMB1298</strain>
    </source>
</reference>